<evidence type="ECO:0000313" key="2">
    <source>
        <dbReference type="Proteomes" id="UP001162501"/>
    </source>
</evidence>
<accession>A0AC59YPS8</accession>
<evidence type="ECO:0000313" key="1">
    <source>
        <dbReference type="EMBL" id="CAM9870977.1"/>
    </source>
</evidence>
<reference evidence="1" key="1">
    <citation type="submission" date="2023-05" db="EMBL/GenBank/DDBJ databases">
        <authorList>
            <consortium name="ELIXIR-Norway"/>
        </authorList>
    </citation>
    <scope>NUCLEOTIDE SEQUENCE</scope>
</reference>
<protein>
    <submittedName>
        <fullName evidence="1">Uncharacterized protein</fullName>
    </submittedName>
</protein>
<sequence>MYEVLQGEGGEGAGADPAEKAGIAGRVLPSLQCESAPGLALEPEAAAPGAHPGEPRQSHRCLRVGVGENQSWVIRVPRTPTRAAHTLQGPQARPPHAGGSGSSVAPPGCPDPSPAGRAAFSPAAAAAAAAALRPLARALPALRSDSPAPAPGKVWWHGGRDGQAARGSVAARR</sequence>
<dbReference type="Proteomes" id="UP001162501">
    <property type="component" value="Chromosome 19"/>
</dbReference>
<organism evidence="1 2">
    <name type="scientific">Rangifer tarandus platyrhynchus</name>
    <name type="common">Svalbard reindeer</name>
    <dbReference type="NCBI Taxonomy" id="3082113"/>
    <lineage>
        <taxon>Eukaryota</taxon>
        <taxon>Metazoa</taxon>
        <taxon>Chordata</taxon>
        <taxon>Craniata</taxon>
        <taxon>Vertebrata</taxon>
        <taxon>Euteleostomi</taxon>
        <taxon>Mammalia</taxon>
        <taxon>Eutheria</taxon>
        <taxon>Laurasiatheria</taxon>
        <taxon>Artiodactyla</taxon>
        <taxon>Ruminantia</taxon>
        <taxon>Pecora</taxon>
        <taxon>Cervidae</taxon>
        <taxon>Odocoileinae</taxon>
        <taxon>Rangifer</taxon>
    </lineage>
</organism>
<name>A0AC59YPS8_RANTA</name>
<gene>
    <name evidence="1" type="ORF">MRATA1EN22A_LOCUS8652</name>
</gene>
<dbReference type="EMBL" id="OX596103">
    <property type="protein sequence ID" value="CAM9870977.1"/>
    <property type="molecule type" value="Genomic_DNA"/>
</dbReference>
<proteinExistence type="predicted"/>
<reference evidence="1" key="2">
    <citation type="submission" date="2025-03" db="EMBL/GenBank/DDBJ databases">
        <authorList>
            <consortium name="ELIXIR-Norway"/>
            <consortium name="Elixir Norway"/>
        </authorList>
    </citation>
    <scope>NUCLEOTIDE SEQUENCE</scope>
</reference>